<accession>A0A1H3MFB9</accession>
<evidence type="ECO:0000313" key="1">
    <source>
        <dbReference type="EMBL" id="SDY74849.1"/>
    </source>
</evidence>
<reference evidence="2" key="1">
    <citation type="submission" date="2016-10" db="EMBL/GenBank/DDBJ databases">
        <authorList>
            <person name="Varghese N."/>
            <person name="Submissions S."/>
        </authorList>
    </citation>
    <scope>NUCLEOTIDE SEQUENCE [LARGE SCALE GENOMIC DNA]</scope>
    <source>
        <strain evidence="2">DSM 44718</strain>
    </source>
</reference>
<organism evidence="1 2">
    <name type="scientific">Asanoa ishikariensis</name>
    <dbReference type="NCBI Taxonomy" id="137265"/>
    <lineage>
        <taxon>Bacteria</taxon>
        <taxon>Bacillati</taxon>
        <taxon>Actinomycetota</taxon>
        <taxon>Actinomycetes</taxon>
        <taxon>Micromonosporales</taxon>
        <taxon>Micromonosporaceae</taxon>
        <taxon>Asanoa</taxon>
    </lineage>
</organism>
<protein>
    <submittedName>
        <fullName evidence="1">Uncharacterized protein</fullName>
    </submittedName>
</protein>
<dbReference type="RefSeq" id="WP_176984789.1">
    <property type="nucleotide sequence ID" value="NZ_FNQB01000001.1"/>
</dbReference>
<name>A0A1H3MFB9_9ACTN</name>
<dbReference type="Proteomes" id="UP000199632">
    <property type="component" value="Unassembled WGS sequence"/>
</dbReference>
<dbReference type="STRING" id="137265.SAMN05421684_1345"/>
<keyword evidence="2" id="KW-1185">Reference proteome</keyword>
<proteinExistence type="predicted"/>
<gene>
    <name evidence="1" type="ORF">SAMN05421684_1345</name>
</gene>
<dbReference type="AlphaFoldDB" id="A0A1H3MFB9"/>
<sequence>MTLMYSYYAIFATDERLEPAGLIVMDAGPGHALLWDHRLRAWAYNPDLAVGFLDDYRNDERQERVDRAAAERIARDITGGEELPDEETIGWVFRWRGRPPQGD</sequence>
<evidence type="ECO:0000313" key="2">
    <source>
        <dbReference type="Proteomes" id="UP000199632"/>
    </source>
</evidence>
<dbReference type="EMBL" id="FNQB01000001">
    <property type="protein sequence ID" value="SDY74849.1"/>
    <property type="molecule type" value="Genomic_DNA"/>
</dbReference>